<dbReference type="EC" id="2.9.1.3" evidence="2"/>
<comment type="subunit">
    <text evidence="2">Monomer.</text>
</comment>
<dbReference type="KEGG" id="tao:THIAE_02020"/>
<protein>
    <recommendedName>
        <fullName evidence="2">tRNA 2-selenouridine synthase</fullName>
        <ecNumber evidence="2">2.9.1.3</ecNumber>
    </recommendedName>
</protein>
<dbReference type="HOGENOM" id="CLU_043456_1_0_6"/>
<evidence type="ECO:0000256" key="2">
    <source>
        <dbReference type="HAMAP-Rule" id="MF_01622"/>
    </source>
</evidence>
<dbReference type="STRING" id="717772.THIAE_02020"/>
<feature type="domain" description="Rhodanese" evidence="3">
    <location>
        <begin position="15"/>
        <end position="138"/>
    </location>
</feature>
<keyword evidence="2" id="KW-0808">Transferase</keyword>
<accession>W0DV27</accession>
<reference evidence="4 5" key="1">
    <citation type="submission" date="2013-12" db="EMBL/GenBank/DDBJ databases">
        <authorList>
            <consortium name="DOE Joint Genome Institute"/>
            <person name="Kappler U."/>
            <person name="Huntemann M."/>
            <person name="Han J."/>
            <person name="Chen A."/>
            <person name="Kyrpides N."/>
            <person name="Mavromatis K."/>
            <person name="Markowitz V."/>
            <person name="Palaniappan K."/>
            <person name="Ivanova N."/>
            <person name="Schaumberg A."/>
            <person name="Pati A."/>
            <person name="Liolios K."/>
            <person name="Nordberg H.P."/>
            <person name="Cantor M.N."/>
            <person name="Hua S.X."/>
            <person name="Woyke T."/>
        </authorList>
    </citation>
    <scope>NUCLEOTIDE SEQUENCE [LARGE SCALE GENOMIC DNA]</scope>
    <source>
        <strain evidence="5">AL2</strain>
    </source>
</reference>
<dbReference type="NCBIfam" id="NF008751">
    <property type="entry name" value="PRK11784.1-3"/>
    <property type="match status" value="1"/>
</dbReference>
<dbReference type="Gene3D" id="3.40.250.10">
    <property type="entry name" value="Rhodanese-like domain"/>
    <property type="match status" value="1"/>
</dbReference>
<dbReference type="NCBIfam" id="TIGR03167">
    <property type="entry name" value="tRNA_sel_U_synt"/>
    <property type="match status" value="1"/>
</dbReference>
<feature type="active site" description="S-selanylcysteine intermediate" evidence="2">
    <location>
        <position position="98"/>
    </location>
</feature>
<dbReference type="Pfam" id="PF26341">
    <property type="entry name" value="AAA_SelU"/>
    <property type="match status" value="1"/>
</dbReference>
<comment type="catalytic activity">
    <reaction evidence="2">
        <text>5-methylaminomethyl-S-(2E)-geranyl-thiouridine(34) in tRNA + selenophosphate + H(+) = 5-methylaminomethyl-2-(Se-phospho)selenouridine(34) in tRNA + (2E)-thiogeraniol</text>
        <dbReference type="Rhea" id="RHEA:60172"/>
        <dbReference type="Rhea" id="RHEA-COMP:14654"/>
        <dbReference type="Rhea" id="RHEA-COMP:15523"/>
        <dbReference type="ChEBI" id="CHEBI:15378"/>
        <dbReference type="ChEBI" id="CHEBI:16144"/>
        <dbReference type="ChEBI" id="CHEBI:140632"/>
        <dbReference type="ChEBI" id="CHEBI:143702"/>
        <dbReference type="ChEBI" id="CHEBI:143703"/>
    </reaction>
</comment>
<dbReference type="GO" id="GO:0016765">
    <property type="term" value="F:transferase activity, transferring alkyl or aryl (other than methyl) groups"/>
    <property type="evidence" value="ECO:0007669"/>
    <property type="project" value="UniProtKB-UniRule"/>
</dbReference>
<comment type="catalytic activity">
    <reaction evidence="2">
        <text>5-methylaminomethyl-2-thiouridine(34) in tRNA + (2E)-geranyl diphosphate = 5-methylaminomethyl-S-(2E)-geranyl-thiouridine(34) in tRNA + diphosphate</text>
        <dbReference type="Rhea" id="RHEA:14085"/>
        <dbReference type="Rhea" id="RHEA-COMP:10195"/>
        <dbReference type="Rhea" id="RHEA-COMP:14654"/>
        <dbReference type="ChEBI" id="CHEBI:33019"/>
        <dbReference type="ChEBI" id="CHEBI:58057"/>
        <dbReference type="ChEBI" id="CHEBI:74455"/>
        <dbReference type="ChEBI" id="CHEBI:140632"/>
    </reaction>
</comment>
<dbReference type="SMART" id="SM00450">
    <property type="entry name" value="RHOD"/>
    <property type="match status" value="1"/>
</dbReference>
<dbReference type="eggNOG" id="COG2603">
    <property type="taxonomic scope" value="Bacteria"/>
</dbReference>
<proteinExistence type="inferred from homology"/>
<evidence type="ECO:0000313" key="4">
    <source>
        <dbReference type="EMBL" id="AHF00706.1"/>
    </source>
</evidence>
<dbReference type="InterPro" id="IPR017582">
    <property type="entry name" value="SelU"/>
</dbReference>
<evidence type="ECO:0000313" key="5">
    <source>
        <dbReference type="Proteomes" id="UP000005380"/>
    </source>
</evidence>
<comment type="catalytic activity">
    <reaction evidence="2">
        <text>5-methylaminomethyl-2-thiouridine(34) in tRNA + selenophosphate + (2E)-geranyl diphosphate + H2O + H(+) = 5-methylaminomethyl-2-selenouridine(34) in tRNA + (2E)-thiogeraniol + phosphate + diphosphate</text>
        <dbReference type="Rhea" id="RHEA:42716"/>
        <dbReference type="Rhea" id="RHEA-COMP:10195"/>
        <dbReference type="Rhea" id="RHEA-COMP:10196"/>
        <dbReference type="ChEBI" id="CHEBI:15377"/>
        <dbReference type="ChEBI" id="CHEBI:15378"/>
        <dbReference type="ChEBI" id="CHEBI:16144"/>
        <dbReference type="ChEBI" id="CHEBI:33019"/>
        <dbReference type="ChEBI" id="CHEBI:43474"/>
        <dbReference type="ChEBI" id="CHEBI:58057"/>
        <dbReference type="ChEBI" id="CHEBI:74455"/>
        <dbReference type="ChEBI" id="CHEBI:82743"/>
        <dbReference type="ChEBI" id="CHEBI:143703"/>
        <dbReference type="EC" id="2.9.1.3"/>
    </reaction>
</comment>
<dbReference type="InParanoid" id="W0DV27"/>
<dbReference type="SUPFAM" id="SSF52821">
    <property type="entry name" value="Rhodanese/Cell cycle control phosphatase"/>
    <property type="match status" value="1"/>
</dbReference>
<comment type="similarity">
    <text evidence="2">Belongs to the SelU family.</text>
</comment>
<dbReference type="AlphaFoldDB" id="W0DV27"/>
<evidence type="ECO:0000256" key="1">
    <source>
        <dbReference type="ARBA" id="ARBA00023266"/>
    </source>
</evidence>
<dbReference type="FunCoup" id="W0DV27">
    <property type="interactions" value="8"/>
</dbReference>
<dbReference type="RefSeq" id="WP_006459825.1">
    <property type="nucleotide sequence ID" value="NZ_CP007030.1"/>
</dbReference>
<dbReference type="GO" id="GO:0002098">
    <property type="term" value="P:tRNA wobble uridine modification"/>
    <property type="evidence" value="ECO:0007669"/>
    <property type="project" value="UniProtKB-UniRule"/>
</dbReference>
<organism evidence="4 5">
    <name type="scientific">Thiomicrospira aerophila AL3</name>
    <dbReference type="NCBI Taxonomy" id="717772"/>
    <lineage>
        <taxon>Bacteria</taxon>
        <taxon>Pseudomonadati</taxon>
        <taxon>Pseudomonadota</taxon>
        <taxon>Gammaproteobacteria</taxon>
        <taxon>Thiotrichales</taxon>
        <taxon>Piscirickettsiaceae</taxon>
        <taxon>Thiomicrospira</taxon>
    </lineage>
</organism>
<dbReference type="Proteomes" id="UP000005380">
    <property type="component" value="Chromosome"/>
</dbReference>
<dbReference type="NCBIfam" id="NF008750">
    <property type="entry name" value="PRK11784.1-2"/>
    <property type="match status" value="1"/>
</dbReference>
<comment type="function">
    <text evidence="2">Involved in the post-transcriptional modification of the uridine at the wobble position (U34) of tRNA(Lys), tRNA(Glu) and tRNA(Gln). Catalyzes the conversion of 2-thiouridine (S2U-RNA) to 2-selenouridine (Se2U-RNA). Acts in a two-step process involving geranylation of 2-thiouridine (S2U) to S-geranyl-2-thiouridine (geS2U) and subsequent selenation of the latter derivative to 2-selenouridine (Se2U) in the tRNA chain.</text>
</comment>
<gene>
    <name evidence="2" type="primary">selU</name>
    <name evidence="4" type="ORF">THIAE_02020</name>
</gene>
<name>W0DV27_9GAMM</name>
<dbReference type="PROSITE" id="PS50206">
    <property type="entry name" value="RHODANESE_3"/>
    <property type="match status" value="1"/>
</dbReference>
<keyword evidence="1 2" id="KW-0711">Selenium</keyword>
<dbReference type="HAMAP" id="MF_01622">
    <property type="entry name" value="tRNA_sel_U_synth"/>
    <property type="match status" value="1"/>
</dbReference>
<dbReference type="Pfam" id="PF00581">
    <property type="entry name" value="Rhodanese"/>
    <property type="match status" value="1"/>
</dbReference>
<dbReference type="OrthoDB" id="9808735at2"/>
<sequence>MSRELPTVDNYAAIALAQTPLLDVRAPVEFERGAIPQATNLPLMNDDERHQVGLCYKQRGQQQAIALGHQLVQGDLRAERLASWQAFFSQHPNGLLYCFRGGLRSRTSQQWLADAGVEVARIAGGYKAFRQYLIDTLDQTAAALEQGALASWILAGRTGSGKTALLQHLPGAVDLEGLAQHRGSSFGGRAWSQPSQIDFENRLAYRLIELNAQPIRQRVFEDEARNIGSVHLSPPLFNAIKAGKRIVLDVPFDTRCQHILQEYVIEGQLEFGGLNAWMAHMQARFARIAKRLGGVGYTKLSHAFEQACIEQQATGDFGAHISWIAPLLQDYYDPMYDYQLKRHSQPVIMRGGAQDVSAFMQHISSVN</sequence>
<comment type="catalytic activity">
    <reaction evidence="2">
        <text>5-methylaminomethyl-2-(Se-phospho)selenouridine(34) in tRNA + H2O = 5-methylaminomethyl-2-selenouridine(34) in tRNA + phosphate</text>
        <dbReference type="Rhea" id="RHEA:60176"/>
        <dbReference type="Rhea" id="RHEA-COMP:10196"/>
        <dbReference type="Rhea" id="RHEA-COMP:15523"/>
        <dbReference type="ChEBI" id="CHEBI:15377"/>
        <dbReference type="ChEBI" id="CHEBI:43474"/>
        <dbReference type="ChEBI" id="CHEBI:82743"/>
        <dbReference type="ChEBI" id="CHEBI:143702"/>
    </reaction>
</comment>
<dbReference type="InterPro" id="IPR058840">
    <property type="entry name" value="AAA_SelU"/>
</dbReference>
<dbReference type="InterPro" id="IPR001763">
    <property type="entry name" value="Rhodanese-like_dom"/>
</dbReference>
<keyword evidence="5" id="KW-1185">Reference proteome</keyword>
<dbReference type="PANTHER" id="PTHR30401">
    <property type="entry name" value="TRNA 2-SELENOURIDINE SYNTHASE"/>
    <property type="match status" value="1"/>
</dbReference>
<dbReference type="GO" id="GO:0043828">
    <property type="term" value="F:tRNA 2-selenouridine synthase activity"/>
    <property type="evidence" value="ECO:0007669"/>
    <property type="project" value="UniProtKB-EC"/>
</dbReference>
<dbReference type="PANTHER" id="PTHR30401:SF0">
    <property type="entry name" value="TRNA 2-SELENOURIDINE SYNTHASE"/>
    <property type="match status" value="1"/>
</dbReference>
<evidence type="ECO:0000259" key="3">
    <source>
        <dbReference type="PROSITE" id="PS50206"/>
    </source>
</evidence>
<dbReference type="InterPro" id="IPR036873">
    <property type="entry name" value="Rhodanese-like_dom_sf"/>
</dbReference>
<dbReference type="EMBL" id="CP007030">
    <property type="protein sequence ID" value="AHF00706.1"/>
    <property type="molecule type" value="Genomic_DNA"/>
</dbReference>